<sequence length="308" mass="33105">MKINNAKILVGVLSFGLLFTACSNDNKAVDTPKDSKEEVANNEASKDKADYDFTVVSREDGSGTRGAFVEIVGLKEEKDGKKEDMTTDDAVVQNSTNGVMQTVSQDANAIGYISLGSLNDTVKALKVDGVEATEESVADKSYKISRPFNLAYKEAGLDDLSKDFLKYVKSDQGQKIVKEKGYVPIKETEKYEASGVKGTITVAGSTSITPLMEKMAEAYQKLNPDAKIEIQSNGSSSGIEACIDGAAQIAMASRELKDEEKAKLKVSVIATDGIAIIVNKESKLDDVSVDQLKDIFKGTIKNTSELGK</sequence>
<feature type="domain" description="PBP" evidence="10">
    <location>
        <begin position="48"/>
        <end position="171"/>
    </location>
</feature>
<accession>A0A133KE84</accession>
<dbReference type="Gene3D" id="3.40.190.10">
    <property type="entry name" value="Periplasmic binding protein-like II"/>
    <property type="match status" value="2"/>
</dbReference>
<dbReference type="RefSeq" id="WP_060929451.1">
    <property type="nucleotide sequence ID" value="NZ_KQ955280.1"/>
</dbReference>
<evidence type="ECO:0000256" key="6">
    <source>
        <dbReference type="ARBA" id="ARBA00022729"/>
    </source>
</evidence>
<dbReference type="SUPFAM" id="SSF53850">
    <property type="entry name" value="Periplasmic binding protein-like II"/>
    <property type="match status" value="2"/>
</dbReference>
<keyword evidence="7" id="KW-0564">Palmitate</keyword>
<dbReference type="EMBL" id="LRPM01000045">
    <property type="protein sequence ID" value="KWZ77810.1"/>
    <property type="molecule type" value="Genomic_DNA"/>
</dbReference>
<feature type="domain" description="PBP" evidence="10">
    <location>
        <begin position="193"/>
        <end position="302"/>
    </location>
</feature>
<dbReference type="Proteomes" id="UP000070383">
    <property type="component" value="Unassembled WGS sequence"/>
</dbReference>
<evidence type="ECO:0000256" key="7">
    <source>
        <dbReference type="ARBA" id="ARBA00023139"/>
    </source>
</evidence>
<dbReference type="PATRIC" id="fig|33036.3.peg.1098"/>
<comment type="subcellular location">
    <subcellularLocation>
        <location evidence="2">Cell membrane</location>
        <topology evidence="2">Lipid-anchor</topology>
    </subcellularLocation>
</comment>
<dbReference type="OrthoDB" id="9790048at2"/>
<comment type="subunit">
    <text evidence="4">The complex is composed of two ATP-binding proteins (PstB), two transmembrane proteins (PstC and PstA) and a solute-binding protein (PstS).</text>
</comment>
<reference evidence="12" key="1">
    <citation type="submission" date="2016-01" db="EMBL/GenBank/DDBJ databases">
        <authorList>
            <person name="Mitreva M."/>
            <person name="Pepin K.H."/>
            <person name="Mihindukulasuriya K.A."/>
            <person name="Fulton R."/>
            <person name="Fronick C."/>
            <person name="O'Laughlin M."/>
            <person name="Miner T."/>
            <person name="Herter B."/>
            <person name="Rosa B.A."/>
            <person name="Cordes M."/>
            <person name="Tomlinson C."/>
            <person name="Wollam A."/>
            <person name="Palsikar V.B."/>
            <person name="Mardis E.R."/>
            <person name="Wilson R.K."/>
        </authorList>
    </citation>
    <scope>NUCLEOTIDE SEQUENCE [LARGE SCALE GENOMIC DNA]</scope>
    <source>
        <strain evidence="12">MJR8151</strain>
    </source>
</reference>
<dbReference type="GO" id="GO:0005886">
    <property type="term" value="C:plasma membrane"/>
    <property type="evidence" value="ECO:0007669"/>
    <property type="project" value="UniProtKB-SubCell"/>
</dbReference>
<dbReference type="Pfam" id="PF12849">
    <property type="entry name" value="PBP_like_2"/>
    <property type="match status" value="2"/>
</dbReference>
<evidence type="ECO:0000256" key="3">
    <source>
        <dbReference type="ARBA" id="ARBA00008725"/>
    </source>
</evidence>
<keyword evidence="12" id="KW-1185">Reference proteome</keyword>
<evidence type="ECO:0000259" key="10">
    <source>
        <dbReference type="Pfam" id="PF12849"/>
    </source>
</evidence>
<evidence type="ECO:0000256" key="5">
    <source>
        <dbReference type="ARBA" id="ARBA00022592"/>
    </source>
</evidence>
<keyword evidence="6 9" id="KW-0732">Signal</keyword>
<organism evidence="11 12">
    <name type="scientific">Anaerococcus tetradius</name>
    <dbReference type="NCBI Taxonomy" id="33036"/>
    <lineage>
        <taxon>Bacteria</taxon>
        <taxon>Bacillati</taxon>
        <taxon>Bacillota</taxon>
        <taxon>Tissierellia</taxon>
        <taxon>Tissierellales</taxon>
        <taxon>Peptoniphilaceae</taxon>
        <taxon>Anaerococcus</taxon>
    </lineage>
</organism>
<gene>
    <name evidence="11" type="ORF">HMPREF3200_01109</name>
</gene>
<dbReference type="STRING" id="33036.HMPREF3200_01109"/>
<evidence type="ECO:0000256" key="1">
    <source>
        <dbReference type="ARBA" id="ARBA00002841"/>
    </source>
</evidence>
<evidence type="ECO:0000313" key="11">
    <source>
        <dbReference type="EMBL" id="KWZ77810.1"/>
    </source>
</evidence>
<dbReference type="AlphaFoldDB" id="A0A133KE84"/>
<evidence type="ECO:0000256" key="2">
    <source>
        <dbReference type="ARBA" id="ARBA00004193"/>
    </source>
</evidence>
<feature type="chain" id="PRO_5039267003" evidence="9">
    <location>
        <begin position="24"/>
        <end position="308"/>
    </location>
</feature>
<dbReference type="PROSITE" id="PS51257">
    <property type="entry name" value="PROKAR_LIPOPROTEIN"/>
    <property type="match status" value="1"/>
</dbReference>
<dbReference type="PANTHER" id="PTHR30570:SF1">
    <property type="entry name" value="PHOSPHATE-BINDING PROTEIN PSTS"/>
    <property type="match status" value="1"/>
</dbReference>
<proteinExistence type="inferred from homology"/>
<keyword evidence="5" id="KW-0813">Transport</keyword>
<evidence type="ECO:0000256" key="8">
    <source>
        <dbReference type="ARBA" id="ARBA00023288"/>
    </source>
</evidence>
<name>A0A133KE84_9FIRM</name>
<evidence type="ECO:0000256" key="4">
    <source>
        <dbReference type="ARBA" id="ARBA00011529"/>
    </source>
</evidence>
<dbReference type="GO" id="GO:0006817">
    <property type="term" value="P:phosphate ion transport"/>
    <property type="evidence" value="ECO:0007669"/>
    <property type="project" value="UniProtKB-KW"/>
</dbReference>
<evidence type="ECO:0000313" key="12">
    <source>
        <dbReference type="Proteomes" id="UP000070383"/>
    </source>
</evidence>
<comment type="function">
    <text evidence="1">Part of the ABC transporter complex PstSACB involved in phosphate import.</text>
</comment>
<dbReference type="PANTHER" id="PTHR30570">
    <property type="entry name" value="PERIPLASMIC PHOSPHATE BINDING COMPONENT OF PHOSPHATE ABC TRANSPORTER"/>
    <property type="match status" value="1"/>
</dbReference>
<dbReference type="InterPro" id="IPR050811">
    <property type="entry name" value="Phosphate_ABC_transporter"/>
</dbReference>
<feature type="signal peptide" evidence="9">
    <location>
        <begin position="1"/>
        <end position="23"/>
    </location>
</feature>
<protein>
    <submittedName>
        <fullName evidence="11">Phosphate ABC transporter, phosphate-binding family protein</fullName>
    </submittedName>
</protein>
<comment type="similarity">
    <text evidence="3">Belongs to the PstS family.</text>
</comment>
<evidence type="ECO:0000256" key="9">
    <source>
        <dbReference type="SAM" id="SignalP"/>
    </source>
</evidence>
<keyword evidence="5" id="KW-0592">Phosphate transport</keyword>
<dbReference type="InterPro" id="IPR024370">
    <property type="entry name" value="PBP_domain"/>
</dbReference>
<keyword evidence="8" id="KW-0449">Lipoprotein</keyword>
<comment type="caution">
    <text evidence="11">The sequence shown here is derived from an EMBL/GenBank/DDBJ whole genome shotgun (WGS) entry which is preliminary data.</text>
</comment>